<gene>
    <name evidence="2" type="ORF">RFULGI_LOCUS959</name>
</gene>
<keyword evidence="3" id="KW-1185">Reference proteome</keyword>
<dbReference type="Proteomes" id="UP000789396">
    <property type="component" value="Unassembled WGS sequence"/>
</dbReference>
<feature type="compositionally biased region" description="Polar residues" evidence="1">
    <location>
        <begin position="38"/>
        <end position="49"/>
    </location>
</feature>
<reference evidence="2" key="1">
    <citation type="submission" date="2021-06" db="EMBL/GenBank/DDBJ databases">
        <authorList>
            <person name="Kallberg Y."/>
            <person name="Tangrot J."/>
            <person name="Rosling A."/>
        </authorList>
    </citation>
    <scope>NUCLEOTIDE SEQUENCE</scope>
    <source>
        <strain evidence="2">IN212</strain>
    </source>
</reference>
<dbReference type="AlphaFoldDB" id="A0A9N8VV17"/>
<feature type="compositionally biased region" description="Basic and acidic residues" evidence="1">
    <location>
        <begin position="50"/>
        <end position="59"/>
    </location>
</feature>
<organism evidence="2 3">
    <name type="scientific">Racocetra fulgida</name>
    <dbReference type="NCBI Taxonomy" id="60492"/>
    <lineage>
        <taxon>Eukaryota</taxon>
        <taxon>Fungi</taxon>
        <taxon>Fungi incertae sedis</taxon>
        <taxon>Mucoromycota</taxon>
        <taxon>Glomeromycotina</taxon>
        <taxon>Glomeromycetes</taxon>
        <taxon>Diversisporales</taxon>
        <taxon>Gigasporaceae</taxon>
        <taxon>Racocetra</taxon>
    </lineage>
</organism>
<name>A0A9N8VV17_9GLOM</name>
<accession>A0A9N8VV17</accession>
<feature type="region of interest" description="Disordered" evidence="1">
    <location>
        <begin position="1"/>
        <end position="59"/>
    </location>
</feature>
<feature type="compositionally biased region" description="Polar residues" evidence="1">
    <location>
        <begin position="1"/>
        <end position="11"/>
    </location>
</feature>
<sequence>MYISQTRNLSENTKKIETSKTRSSGSKTNKTHLRIQRKQNNTKTGNSESKTIKQENNSKHNLEFGKKEFVIINDHLFIYPLVIT</sequence>
<protein>
    <submittedName>
        <fullName evidence="2">12830_t:CDS:1</fullName>
    </submittedName>
</protein>
<evidence type="ECO:0000256" key="1">
    <source>
        <dbReference type="SAM" id="MobiDB-lite"/>
    </source>
</evidence>
<evidence type="ECO:0000313" key="3">
    <source>
        <dbReference type="Proteomes" id="UP000789396"/>
    </source>
</evidence>
<comment type="caution">
    <text evidence="2">The sequence shown here is derived from an EMBL/GenBank/DDBJ whole genome shotgun (WGS) entry which is preliminary data.</text>
</comment>
<proteinExistence type="predicted"/>
<dbReference type="EMBL" id="CAJVPZ010000508">
    <property type="protein sequence ID" value="CAG8467371.1"/>
    <property type="molecule type" value="Genomic_DNA"/>
</dbReference>
<evidence type="ECO:0000313" key="2">
    <source>
        <dbReference type="EMBL" id="CAG8467371.1"/>
    </source>
</evidence>